<protein>
    <submittedName>
        <fullName evidence="3">FecR domain-containing protein</fullName>
    </submittedName>
</protein>
<dbReference type="Pfam" id="PF04773">
    <property type="entry name" value="FecR"/>
    <property type="match status" value="1"/>
</dbReference>
<organism evidence="3 4">
    <name type="scientific">Chitinophaga oryzae</name>
    <dbReference type="NCBI Taxonomy" id="2725414"/>
    <lineage>
        <taxon>Bacteria</taxon>
        <taxon>Pseudomonadati</taxon>
        <taxon>Bacteroidota</taxon>
        <taxon>Chitinophagia</taxon>
        <taxon>Chitinophagales</taxon>
        <taxon>Chitinophagaceae</taxon>
        <taxon>Chitinophaga</taxon>
    </lineage>
</organism>
<dbReference type="Gene3D" id="2.60.120.1440">
    <property type="match status" value="1"/>
</dbReference>
<evidence type="ECO:0000259" key="2">
    <source>
        <dbReference type="Pfam" id="PF16344"/>
    </source>
</evidence>
<proteinExistence type="predicted"/>
<dbReference type="Gene3D" id="3.55.50.30">
    <property type="match status" value="1"/>
</dbReference>
<dbReference type="InterPro" id="IPR032508">
    <property type="entry name" value="FecR_C"/>
</dbReference>
<dbReference type="Pfam" id="PF16344">
    <property type="entry name" value="FecR_C"/>
    <property type="match status" value="1"/>
</dbReference>
<dbReference type="InterPro" id="IPR012373">
    <property type="entry name" value="Ferrdict_sens_TM"/>
</dbReference>
<dbReference type="KEGG" id="coy:HF329_12950"/>
<feature type="domain" description="FecR protein" evidence="1">
    <location>
        <begin position="186"/>
        <end position="282"/>
    </location>
</feature>
<name>A0AAE6ZFS1_9BACT</name>
<evidence type="ECO:0000313" key="4">
    <source>
        <dbReference type="Proteomes" id="UP000502421"/>
    </source>
</evidence>
<dbReference type="EMBL" id="CP051205">
    <property type="protein sequence ID" value="QJB32185.1"/>
    <property type="molecule type" value="Genomic_DNA"/>
</dbReference>
<dbReference type="FunFam" id="2.60.120.1440:FF:000001">
    <property type="entry name" value="Putative anti-sigma factor"/>
    <property type="match status" value="1"/>
</dbReference>
<dbReference type="PANTHER" id="PTHR30273">
    <property type="entry name" value="PERIPLASMIC SIGNAL SENSOR AND SIGMA FACTOR ACTIVATOR FECR-RELATED"/>
    <property type="match status" value="1"/>
</dbReference>
<sequence>MTDKNQYIAGLIGKYLDDSLDANEEKALEAWINAADSNRALFTEMTSPEQLTRHLQQYYAYNSARISARISEQIPAFRETVTPVRTLSPLRKWGWAAAAAVLLLAGGTYYRYAYRQPATFVAAAPAIIEPGKQGAILTLSDGRQVVLDSLNNGVVAKQSGASIVMADGQLVYDPTVAGTAAMQYNKMTTPKGRQFRVTLPDGTNVWLNAASSLRYPTSFTGNERRVEVTGEAYFDVVKNAGKPFIVQVKDKADIEVLGTSFNINAYENEQAIRTTLLNGSVRVGVPSTDYKKAVVLTPGQQAQIAGQQITVAVNQPTDKILAWKNGLFNFDGADLEEVMRQLERWYDIEVIYENGIPHTRFIGELSRQIALTDLLDILKRTEVDFRVEGRKLIVLNK</sequence>
<dbReference type="AlphaFoldDB" id="A0AAE6ZFS1"/>
<gene>
    <name evidence="3" type="ORF">HF329_12950</name>
</gene>
<evidence type="ECO:0000259" key="1">
    <source>
        <dbReference type="Pfam" id="PF04773"/>
    </source>
</evidence>
<evidence type="ECO:0000313" key="3">
    <source>
        <dbReference type="EMBL" id="QJB32185.1"/>
    </source>
</evidence>
<dbReference type="RefSeq" id="WP_168804435.1">
    <property type="nucleotide sequence ID" value="NZ_CP051205.1"/>
</dbReference>
<dbReference type="Proteomes" id="UP000502421">
    <property type="component" value="Chromosome"/>
</dbReference>
<accession>A0AAE6ZFS1</accession>
<feature type="domain" description="Protein FecR C-terminal" evidence="2">
    <location>
        <begin position="328"/>
        <end position="394"/>
    </location>
</feature>
<dbReference type="GO" id="GO:0016989">
    <property type="term" value="F:sigma factor antagonist activity"/>
    <property type="evidence" value="ECO:0007669"/>
    <property type="project" value="TreeGrafter"/>
</dbReference>
<reference evidence="4" key="1">
    <citation type="submission" date="2020-04" db="EMBL/GenBank/DDBJ databases">
        <authorList>
            <person name="Kittiwongwattana C."/>
        </authorList>
    </citation>
    <scope>NUCLEOTIDE SEQUENCE [LARGE SCALE GENOMIC DNA]</scope>
    <source>
        <strain evidence="4">1310</strain>
    </source>
</reference>
<dbReference type="PANTHER" id="PTHR30273:SF2">
    <property type="entry name" value="PROTEIN FECR"/>
    <property type="match status" value="1"/>
</dbReference>
<dbReference type="InterPro" id="IPR006860">
    <property type="entry name" value="FecR"/>
</dbReference>